<dbReference type="SUPFAM" id="SSF47203">
    <property type="entry name" value="Acyl-CoA dehydrogenase C-terminal domain-like"/>
    <property type="match status" value="1"/>
</dbReference>
<evidence type="ECO:0000256" key="3">
    <source>
        <dbReference type="ARBA" id="ARBA00022630"/>
    </source>
</evidence>
<dbReference type="InterPro" id="IPR036250">
    <property type="entry name" value="AcylCo_DH-like_C"/>
</dbReference>
<evidence type="ECO:0000256" key="4">
    <source>
        <dbReference type="ARBA" id="ARBA00022827"/>
    </source>
</evidence>
<sequence>MALISLPASLTRMMQQVNVPFVDTFRALRSITPQEIGLLLKSIAAKRRPKRVPPINSDFFDILGELSPEERLIQQKIRAYMEEKIRPLANSYWERGEFPHEIVPSFARLVAETFGTRPYAIDALGPVLTGVACMELARVDPSIYTFFGVHWGLCMGSIDLFGSAEQKQRWLPPMQRFELIGSWALTEPDVGSATAAGLTTTARFERGYWVLNGAKKWSGNAPIADLNIIWARDVSNNQVQGFIVERGTPGYEVERLEGKIALRTVQNANIRLVNCRVPEANRLPNVGGFRGIARQLAITRAAVAWAMTGVAMGAYEKALAYAQQRIQFGRPIGGFQLVQNSLVQMLANVTAMQTMCLRMSQIAARNGKVSHEHASLAKVFCGEKMRETVALARAVSGGNGILLEHEVARYFADAEALYSYEGTHEMNTLIVGRAITGMSAFV</sequence>
<dbReference type="InterPro" id="IPR045008">
    <property type="entry name" value="ACX4-like"/>
</dbReference>
<comment type="similarity">
    <text evidence="2 5">Belongs to the acyl-CoA dehydrogenase family.</text>
</comment>
<evidence type="ECO:0000313" key="9">
    <source>
        <dbReference type="EMBL" id="OAN44165.1"/>
    </source>
</evidence>
<evidence type="ECO:0000313" key="10">
    <source>
        <dbReference type="Proteomes" id="UP000078287"/>
    </source>
</evidence>
<dbReference type="Proteomes" id="UP000078287">
    <property type="component" value="Unassembled WGS sequence"/>
</dbReference>
<organism evidence="9 10">
    <name type="scientific">Chloroflexus islandicus</name>
    <dbReference type="NCBI Taxonomy" id="1707952"/>
    <lineage>
        <taxon>Bacteria</taxon>
        <taxon>Bacillati</taxon>
        <taxon>Chloroflexota</taxon>
        <taxon>Chloroflexia</taxon>
        <taxon>Chloroflexales</taxon>
        <taxon>Chloroflexineae</taxon>
        <taxon>Chloroflexaceae</taxon>
        <taxon>Chloroflexus</taxon>
    </lineage>
</organism>
<dbReference type="AlphaFoldDB" id="A0A178M804"/>
<name>A0A178M804_9CHLR</name>
<proteinExistence type="inferred from homology"/>
<dbReference type="InterPro" id="IPR009100">
    <property type="entry name" value="AcylCoA_DH/oxidase_NM_dom_sf"/>
</dbReference>
<dbReference type="Pfam" id="PF02770">
    <property type="entry name" value="Acyl-CoA_dh_M"/>
    <property type="match status" value="1"/>
</dbReference>
<evidence type="ECO:0000259" key="8">
    <source>
        <dbReference type="Pfam" id="PF02771"/>
    </source>
</evidence>
<evidence type="ECO:0000259" key="6">
    <source>
        <dbReference type="Pfam" id="PF00441"/>
    </source>
</evidence>
<dbReference type="GO" id="GO:0050660">
    <property type="term" value="F:flavin adenine dinucleotide binding"/>
    <property type="evidence" value="ECO:0007669"/>
    <property type="project" value="InterPro"/>
</dbReference>
<dbReference type="Gene3D" id="1.10.540.10">
    <property type="entry name" value="Acyl-CoA dehydrogenase/oxidase, N-terminal domain"/>
    <property type="match status" value="1"/>
</dbReference>
<dbReference type="GO" id="GO:0003995">
    <property type="term" value="F:acyl-CoA dehydrogenase activity"/>
    <property type="evidence" value="ECO:0007669"/>
    <property type="project" value="InterPro"/>
</dbReference>
<dbReference type="InterPro" id="IPR046373">
    <property type="entry name" value="Acyl-CoA_Oxase/DH_mid-dom_sf"/>
</dbReference>
<evidence type="ECO:0000256" key="1">
    <source>
        <dbReference type="ARBA" id="ARBA00001974"/>
    </source>
</evidence>
<evidence type="ECO:0000256" key="5">
    <source>
        <dbReference type="RuleBase" id="RU362125"/>
    </source>
</evidence>
<dbReference type="Gene3D" id="2.40.110.10">
    <property type="entry name" value="Butyryl-CoA Dehydrogenase, subunit A, domain 2"/>
    <property type="match status" value="1"/>
</dbReference>
<dbReference type="SUPFAM" id="SSF56645">
    <property type="entry name" value="Acyl-CoA dehydrogenase NM domain-like"/>
    <property type="match status" value="1"/>
</dbReference>
<dbReference type="PANTHER" id="PTHR43188:SF1">
    <property type="entry name" value="ACYL-COA DEHYDROGENASE"/>
    <property type="match status" value="1"/>
</dbReference>
<dbReference type="EMBL" id="LWQS01000071">
    <property type="protein sequence ID" value="OAN44165.1"/>
    <property type="molecule type" value="Genomic_DNA"/>
</dbReference>
<dbReference type="Gene3D" id="1.20.140.10">
    <property type="entry name" value="Butyryl-CoA Dehydrogenase, subunit A, domain 3"/>
    <property type="match status" value="1"/>
</dbReference>
<reference evidence="9 10" key="1">
    <citation type="submission" date="2016-04" db="EMBL/GenBank/DDBJ databases">
        <title>Chloroflexus islandicus sp. nov., a thermophilic filamentous anoxygenic phototrophic bacterium from geyser Strokkur (Iceland).</title>
        <authorList>
            <person name="Gaisin V.A."/>
            <person name="Kalashnikov A.M."/>
            <person name="Sukhacheva M.V."/>
            <person name="Grouzdev D.S."/>
            <person name="Ivanov T.M."/>
            <person name="Kuznetsov B."/>
            <person name="Gorlenko V.M."/>
        </authorList>
    </citation>
    <scope>NUCLEOTIDE SEQUENCE [LARGE SCALE GENOMIC DNA]</scope>
    <source>
        <strain evidence="10">isl-2</strain>
    </source>
</reference>
<dbReference type="InterPro" id="IPR006091">
    <property type="entry name" value="Acyl-CoA_Oxase/DH_mid-dom"/>
</dbReference>
<dbReference type="STRING" id="1707952.A6A03_03190"/>
<keyword evidence="4 5" id="KW-0274">FAD</keyword>
<keyword evidence="3 5" id="KW-0285">Flavoprotein</keyword>
<dbReference type="GO" id="GO:0006635">
    <property type="term" value="P:fatty acid beta-oxidation"/>
    <property type="evidence" value="ECO:0007669"/>
    <property type="project" value="InterPro"/>
</dbReference>
<dbReference type="PANTHER" id="PTHR43188">
    <property type="entry name" value="ACYL-COENZYME A OXIDASE"/>
    <property type="match status" value="1"/>
</dbReference>
<comment type="caution">
    <text evidence="9">The sequence shown here is derived from an EMBL/GenBank/DDBJ whole genome shotgun (WGS) entry which is preliminary data.</text>
</comment>
<feature type="domain" description="Acyl-CoA dehydrogenase/oxidase C-terminal" evidence="6">
    <location>
        <begin position="288"/>
        <end position="435"/>
    </location>
</feature>
<accession>A0A178M804</accession>
<gene>
    <name evidence="9" type="ORF">A6A03_03190</name>
</gene>
<evidence type="ECO:0000256" key="2">
    <source>
        <dbReference type="ARBA" id="ARBA00009347"/>
    </source>
</evidence>
<feature type="domain" description="Acyl-CoA dehydrogenase/oxidase N-terminal" evidence="8">
    <location>
        <begin position="67"/>
        <end position="176"/>
    </location>
</feature>
<dbReference type="OrthoDB" id="9778581at2"/>
<protein>
    <submittedName>
        <fullName evidence="9">Acyl-CoA dehydrogenase</fullName>
    </submittedName>
</protein>
<feature type="domain" description="Acyl-CoA oxidase/dehydrogenase middle" evidence="7">
    <location>
        <begin position="183"/>
        <end position="274"/>
    </location>
</feature>
<dbReference type="InterPro" id="IPR037069">
    <property type="entry name" value="AcylCoA_DH/ox_N_sf"/>
</dbReference>
<dbReference type="InterPro" id="IPR013786">
    <property type="entry name" value="AcylCoA_DH/ox_N"/>
</dbReference>
<dbReference type="Pfam" id="PF02771">
    <property type="entry name" value="Acyl-CoA_dh_N"/>
    <property type="match status" value="1"/>
</dbReference>
<keyword evidence="10" id="KW-1185">Reference proteome</keyword>
<dbReference type="Pfam" id="PF00441">
    <property type="entry name" value="Acyl-CoA_dh_1"/>
    <property type="match status" value="1"/>
</dbReference>
<dbReference type="InterPro" id="IPR009075">
    <property type="entry name" value="AcylCo_DH/oxidase_C"/>
</dbReference>
<comment type="cofactor">
    <cofactor evidence="1 5">
        <name>FAD</name>
        <dbReference type="ChEBI" id="CHEBI:57692"/>
    </cofactor>
</comment>
<dbReference type="RefSeq" id="WP_066789696.1">
    <property type="nucleotide sequence ID" value="NZ_LWQS01000071.1"/>
</dbReference>
<evidence type="ECO:0000259" key="7">
    <source>
        <dbReference type="Pfam" id="PF02770"/>
    </source>
</evidence>
<keyword evidence="5" id="KW-0560">Oxidoreductase</keyword>